<evidence type="ECO:0000313" key="4">
    <source>
        <dbReference type="EMBL" id="MPM39900.1"/>
    </source>
</evidence>
<sequence>MKIRKEVGEMKAVVVHEAGGPEKLVHQEVPLPEIREGWSLVKVMGFGINHSEIFTREGKSPSVKFPRILGIECVGIVERSSDEEKLPLGQKVVSIMGEMGRAFDGSYAEYALLPDDQIYPVHTNLPWSQLAAIPETYYTAFGSMKNLRIQASDQVLVRGATSGVGVAFAKLVKAQFPDIRIYGSTRKAEKGERLKEAGFTDYVEDRNGILETEETFDKILELIGPATIKDSLSHIREAGIVCSTGQLGGKWYLEDFDPIMELKHNSYLTTFHSSDVSGEKLNELLAYIEGKGVAVEPERVFTLEEVAKAHAFLQSQDSFGKVIVLDSSAAGEKASE</sequence>
<name>A0A644ZGC5_9ZZZZ</name>
<dbReference type="Gene3D" id="3.90.180.10">
    <property type="entry name" value="Medium-chain alcohol dehydrogenases, catalytic domain"/>
    <property type="match status" value="1"/>
</dbReference>
<dbReference type="Gene3D" id="3.40.50.720">
    <property type="entry name" value="NAD(P)-binding Rossmann-like Domain"/>
    <property type="match status" value="1"/>
</dbReference>
<accession>A0A644ZGC5</accession>
<evidence type="ECO:0000259" key="3">
    <source>
        <dbReference type="SMART" id="SM00829"/>
    </source>
</evidence>
<dbReference type="SUPFAM" id="SSF51735">
    <property type="entry name" value="NAD(P)-binding Rossmann-fold domains"/>
    <property type="match status" value="1"/>
</dbReference>
<dbReference type="InterPro" id="IPR036291">
    <property type="entry name" value="NAD(P)-bd_dom_sf"/>
</dbReference>
<dbReference type="Pfam" id="PF08240">
    <property type="entry name" value="ADH_N"/>
    <property type="match status" value="1"/>
</dbReference>
<dbReference type="SUPFAM" id="SSF50129">
    <property type="entry name" value="GroES-like"/>
    <property type="match status" value="1"/>
</dbReference>
<feature type="domain" description="Enoyl reductase (ER)" evidence="3">
    <location>
        <begin position="19"/>
        <end position="324"/>
    </location>
</feature>
<dbReference type="PANTHER" id="PTHR48106:SF18">
    <property type="entry name" value="QUINONE OXIDOREDUCTASE PIG3"/>
    <property type="match status" value="1"/>
</dbReference>
<dbReference type="InterPro" id="IPR020843">
    <property type="entry name" value="ER"/>
</dbReference>
<proteinExistence type="predicted"/>
<evidence type="ECO:0000256" key="2">
    <source>
        <dbReference type="ARBA" id="ARBA00023002"/>
    </source>
</evidence>
<organism evidence="4">
    <name type="scientific">bioreactor metagenome</name>
    <dbReference type="NCBI Taxonomy" id="1076179"/>
    <lineage>
        <taxon>unclassified sequences</taxon>
        <taxon>metagenomes</taxon>
        <taxon>ecological metagenomes</taxon>
    </lineage>
</organism>
<protein>
    <recommendedName>
        <fullName evidence="3">Enoyl reductase (ER) domain-containing protein</fullName>
    </recommendedName>
</protein>
<dbReference type="PANTHER" id="PTHR48106">
    <property type="entry name" value="QUINONE OXIDOREDUCTASE PIG3-RELATED"/>
    <property type="match status" value="1"/>
</dbReference>
<dbReference type="InterPro" id="IPR013154">
    <property type="entry name" value="ADH-like_N"/>
</dbReference>
<keyword evidence="1" id="KW-0521">NADP</keyword>
<dbReference type="AlphaFoldDB" id="A0A644ZGC5"/>
<dbReference type="EMBL" id="VSSQ01008806">
    <property type="protein sequence ID" value="MPM39900.1"/>
    <property type="molecule type" value="Genomic_DNA"/>
</dbReference>
<dbReference type="SMART" id="SM00829">
    <property type="entry name" value="PKS_ER"/>
    <property type="match status" value="1"/>
</dbReference>
<dbReference type="GO" id="GO:0016651">
    <property type="term" value="F:oxidoreductase activity, acting on NAD(P)H"/>
    <property type="evidence" value="ECO:0007669"/>
    <property type="project" value="TreeGrafter"/>
</dbReference>
<gene>
    <name evidence="4" type="ORF">SDC9_86536</name>
</gene>
<dbReference type="InterPro" id="IPR011032">
    <property type="entry name" value="GroES-like_sf"/>
</dbReference>
<comment type="caution">
    <text evidence="4">The sequence shown here is derived from an EMBL/GenBank/DDBJ whole genome shotgun (WGS) entry which is preliminary data.</text>
</comment>
<dbReference type="Pfam" id="PF13602">
    <property type="entry name" value="ADH_zinc_N_2"/>
    <property type="match status" value="1"/>
</dbReference>
<reference evidence="4" key="1">
    <citation type="submission" date="2019-08" db="EMBL/GenBank/DDBJ databases">
        <authorList>
            <person name="Kucharzyk K."/>
            <person name="Murdoch R.W."/>
            <person name="Higgins S."/>
            <person name="Loffler F."/>
        </authorList>
    </citation>
    <scope>NUCLEOTIDE SEQUENCE</scope>
</reference>
<keyword evidence="2" id="KW-0560">Oxidoreductase</keyword>
<dbReference type="GO" id="GO:0070402">
    <property type="term" value="F:NADPH binding"/>
    <property type="evidence" value="ECO:0007669"/>
    <property type="project" value="TreeGrafter"/>
</dbReference>
<evidence type="ECO:0000256" key="1">
    <source>
        <dbReference type="ARBA" id="ARBA00022857"/>
    </source>
</evidence>